<comment type="caution">
    <text evidence="6">The sequence shown here is derived from an EMBL/GenBank/DDBJ whole genome shotgun (WGS) entry which is preliminary data.</text>
</comment>
<dbReference type="Pfam" id="PF04357">
    <property type="entry name" value="TamB"/>
    <property type="match status" value="1"/>
</dbReference>
<comment type="subcellular location">
    <subcellularLocation>
        <location evidence="1">Membrane</location>
        <topology evidence="1">Single-pass membrane protein</topology>
    </subcellularLocation>
</comment>
<evidence type="ECO:0000256" key="3">
    <source>
        <dbReference type="ARBA" id="ARBA00022989"/>
    </source>
</evidence>
<evidence type="ECO:0000256" key="2">
    <source>
        <dbReference type="ARBA" id="ARBA00022692"/>
    </source>
</evidence>
<organism evidence="6 7">
    <name type="scientific">Halorhodospira neutriphila</name>
    <dbReference type="NCBI Taxonomy" id="168379"/>
    <lineage>
        <taxon>Bacteria</taxon>
        <taxon>Pseudomonadati</taxon>
        <taxon>Pseudomonadota</taxon>
        <taxon>Gammaproteobacteria</taxon>
        <taxon>Chromatiales</taxon>
        <taxon>Ectothiorhodospiraceae</taxon>
        <taxon>Halorhodospira</taxon>
    </lineage>
</organism>
<evidence type="ECO:0000259" key="5">
    <source>
        <dbReference type="Pfam" id="PF04357"/>
    </source>
</evidence>
<evidence type="ECO:0000256" key="4">
    <source>
        <dbReference type="ARBA" id="ARBA00023136"/>
    </source>
</evidence>
<dbReference type="Proteomes" id="UP000738126">
    <property type="component" value="Unassembled WGS sequence"/>
</dbReference>
<reference evidence="6 7" key="1">
    <citation type="journal article" date="2020" name="Microorganisms">
        <title>Osmotic Adaptation and Compatible Solute Biosynthesis of Phototrophic Bacteria as Revealed from Genome Analyses.</title>
        <authorList>
            <person name="Imhoff J.F."/>
            <person name="Rahn T."/>
            <person name="Kunzel S."/>
            <person name="Keller A."/>
            <person name="Neulinger S.C."/>
        </authorList>
    </citation>
    <scope>NUCLEOTIDE SEQUENCE [LARGE SCALE GENOMIC DNA]</scope>
    <source>
        <strain evidence="6 7">DSM 15116</strain>
    </source>
</reference>
<dbReference type="PANTHER" id="PTHR36985:SF1">
    <property type="entry name" value="TRANSLOCATION AND ASSEMBLY MODULE SUBUNIT TAMB"/>
    <property type="match status" value="1"/>
</dbReference>
<keyword evidence="4" id="KW-0472">Membrane</keyword>
<accession>A0ABS1E8L2</accession>
<dbReference type="InterPro" id="IPR007452">
    <property type="entry name" value="TamB_C"/>
</dbReference>
<proteinExistence type="predicted"/>
<dbReference type="EMBL" id="NRSH01000158">
    <property type="protein sequence ID" value="MBK1727474.1"/>
    <property type="molecule type" value="Genomic_DNA"/>
</dbReference>
<feature type="domain" description="Translocation and assembly module TamB C-terminal" evidence="5">
    <location>
        <begin position="13"/>
        <end position="330"/>
    </location>
</feature>
<gene>
    <name evidence="6" type="ORF">CKO13_10715</name>
</gene>
<evidence type="ECO:0000313" key="6">
    <source>
        <dbReference type="EMBL" id="MBK1727474.1"/>
    </source>
</evidence>
<dbReference type="RefSeq" id="WP_200260838.1">
    <property type="nucleotide sequence ID" value="NZ_NRSH01000158.1"/>
</dbReference>
<keyword evidence="2" id="KW-0812">Transmembrane</keyword>
<keyword evidence="7" id="KW-1185">Reference proteome</keyword>
<evidence type="ECO:0000256" key="1">
    <source>
        <dbReference type="ARBA" id="ARBA00004167"/>
    </source>
</evidence>
<dbReference type="PANTHER" id="PTHR36985">
    <property type="entry name" value="TRANSLOCATION AND ASSEMBLY MODULE SUBUNIT TAMB"/>
    <property type="match status" value="1"/>
</dbReference>
<name>A0ABS1E8L2_9GAMM</name>
<sequence length="332" mass="35721">AAPARRAAELAASLEGERLELGQLPRARLRVSPDLTVRAEPGTVRVDGRVAIPAGRIEIQEVPEKAVSRSKDVVIVGEAAGEEAGAEAGEPVPEGWRVRADVEIGLGDELALFAFGVEGKLGGALRVLYSEESGPEAFGELRIDEGRYRAYGQRLRIRRGLLLFTGPVNRPQLDIEAVRRIERDEVTAGVRVEGYADAPEVSLFSEPAMAETDALSYLIRGRPMGAEGPGEDAMLAQAALALGVYGGGKIASSVAEQLGVEDFEIETRGQGEGAEVVVSGYVRPRLYVAYGVGVFTPSNTVTLRYFLTWQLYLEAVSGEDSALDLMYRFEID</sequence>
<protein>
    <recommendedName>
        <fullName evidence="5">Translocation and assembly module TamB C-terminal domain-containing protein</fullName>
    </recommendedName>
</protein>
<evidence type="ECO:0000313" key="7">
    <source>
        <dbReference type="Proteomes" id="UP000738126"/>
    </source>
</evidence>
<keyword evidence="3" id="KW-1133">Transmembrane helix</keyword>
<feature type="non-terminal residue" evidence="6">
    <location>
        <position position="1"/>
    </location>
</feature>